<dbReference type="Pfam" id="PF00497">
    <property type="entry name" value="SBP_bac_3"/>
    <property type="match status" value="1"/>
</dbReference>
<dbReference type="SUPFAM" id="SSF53850">
    <property type="entry name" value="Periplasmic binding protein-like II"/>
    <property type="match status" value="1"/>
</dbReference>
<accession>A0A1G9JZJ0</accession>
<dbReference type="PANTHER" id="PTHR38834:SF3">
    <property type="entry name" value="SOLUTE-BINDING PROTEIN FAMILY 3_N-TERMINAL DOMAIN-CONTAINING PROTEIN"/>
    <property type="match status" value="1"/>
</dbReference>
<dbReference type="Gene3D" id="3.40.190.10">
    <property type="entry name" value="Periplasmic binding protein-like II"/>
    <property type="match status" value="2"/>
</dbReference>
<keyword evidence="3" id="KW-1185">Reference proteome</keyword>
<dbReference type="Proteomes" id="UP000198706">
    <property type="component" value="Unassembled WGS sequence"/>
</dbReference>
<sequence length="282" mass="31884">MGKRALECHYFDGLTDRAGDVRVVRTMAAWWLRLVMALLLCTDARAAELLLYTEENPPINFSHDGVPDGMAVAVVTELLRRTETRAEIKVVPWARGYKMATTLPNVGLFVTVRTPDRETLFRWVGPIVSTSTSLYARKGEPLPVSSLEEARQLSRIAVPREWYSHQVLVRLGFTNLELVPKPHEMVRMTLLGRVPLMVYEDQLLPGLLKEVGAPPDALQPVHTFMRTSSYIAFSLETEKALVQRWQAALDDMKHDGSFARIHYQWFPDSSPAGLKADQDMLP</sequence>
<evidence type="ECO:0000313" key="3">
    <source>
        <dbReference type="Proteomes" id="UP000198706"/>
    </source>
</evidence>
<organism evidence="2 3">
    <name type="scientific">Pseudomonas indica</name>
    <dbReference type="NCBI Taxonomy" id="137658"/>
    <lineage>
        <taxon>Bacteria</taxon>
        <taxon>Pseudomonadati</taxon>
        <taxon>Pseudomonadota</taxon>
        <taxon>Gammaproteobacteria</taxon>
        <taxon>Pseudomonadales</taxon>
        <taxon>Pseudomonadaceae</taxon>
        <taxon>Pseudomonas</taxon>
    </lineage>
</organism>
<dbReference type="AlphaFoldDB" id="A0A1G9JZJ0"/>
<reference evidence="2 3" key="1">
    <citation type="submission" date="2016-10" db="EMBL/GenBank/DDBJ databases">
        <authorList>
            <person name="de Groot N.N."/>
        </authorList>
    </citation>
    <scope>NUCLEOTIDE SEQUENCE [LARGE SCALE GENOMIC DNA]</scope>
    <source>
        <strain evidence="2 3">JCM 21544</strain>
    </source>
</reference>
<feature type="domain" description="Solute-binding protein family 3/N-terminal" evidence="1">
    <location>
        <begin position="53"/>
        <end position="267"/>
    </location>
</feature>
<proteinExistence type="predicted"/>
<dbReference type="PANTHER" id="PTHR38834">
    <property type="entry name" value="PERIPLASMIC SUBSTRATE BINDING PROTEIN FAMILY 3"/>
    <property type="match status" value="1"/>
</dbReference>
<evidence type="ECO:0000259" key="1">
    <source>
        <dbReference type="Pfam" id="PF00497"/>
    </source>
</evidence>
<gene>
    <name evidence="2" type="ORF">SAMN05216186_1213</name>
</gene>
<name>A0A1G9JZJ0_9PSED</name>
<dbReference type="EMBL" id="FNFD01000021">
    <property type="protein sequence ID" value="SDL43007.1"/>
    <property type="molecule type" value="Genomic_DNA"/>
</dbReference>
<evidence type="ECO:0000313" key="2">
    <source>
        <dbReference type="EMBL" id="SDL43007.1"/>
    </source>
</evidence>
<dbReference type="STRING" id="137658.SAMN05216186_1213"/>
<dbReference type="InterPro" id="IPR001638">
    <property type="entry name" value="Solute-binding_3/MltF_N"/>
</dbReference>
<protein>
    <submittedName>
        <fullName evidence="2">Polar amino acid transport system substrate-binding protein</fullName>
    </submittedName>
</protein>